<organism evidence="2 3">
    <name type="scientific">Corallococcus exercitus</name>
    <dbReference type="NCBI Taxonomy" id="2316736"/>
    <lineage>
        <taxon>Bacteria</taxon>
        <taxon>Pseudomonadati</taxon>
        <taxon>Myxococcota</taxon>
        <taxon>Myxococcia</taxon>
        <taxon>Myxococcales</taxon>
        <taxon>Cystobacterineae</taxon>
        <taxon>Myxococcaceae</taxon>
        <taxon>Corallococcus</taxon>
    </lineage>
</organism>
<sequence>MMLRFFLLALITWLRGYLGTGGFVFLLFFFIVNAYSVRYRGYYGRRALAKEEDTGALRLESEVDKKQMRSQWDVIPWPGTAKHVIRKWTWDRIALDTRIQRDMVATGESLTRASRALSDWIDNKVASTSKNPYAGTLAVIDDAHQWSHTPKSALALLNKVSGGYRNWDDKALCTLGGTFVVCGEAYKAPVKARIEKEKGKKEPRMKSGTVAETSRLTWKLGQVVLNFGWRSFDAFLRALFARINPLDQHAVIQYRQGAYYAPTTMFGASATIMKVMNLCEALDLSDDDKEFVGYCVALHWIDKYLNDNSWFNGGWATPDRHSLIEALQGMYAHINDDPTKAARELALMYEQADEARKSKKRD</sequence>
<reference evidence="2 3" key="1">
    <citation type="submission" date="2020-05" db="EMBL/GenBank/DDBJ databases">
        <authorList>
            <person name="Whitworth D."/>
        </authorList>
    </citation>
    <scope>NUCLEOTIDE SEQUENCE [LARGE SCALE GENOMIC DNA]</scope>
    <source>
        <strain evidence="2 3">CA046A</strain>
    </source>
</reference>
<keyword evidence="1" id="KW-0812">Transmembrane</keyword>
<dbReference type="Proteomes" id="UP000528460">
    <property type="component" value="Unassembled WGS sequence"/>
</dbReference>
<proteinExistence type="predicted"/>
<gene>
    <name evidence="2" type="ORF">HNS30_06910</name>
</gene>
<dbReference type="EMBL" id="JABFJW010000035">
    <property type="protein sequence ID" value="NOK08760.1"/>
    <property type="molecule type" value="Genomic_DNA"/>
</dbReference>
<evidence type="ECO:0000313" key="3">
    <source>
        <dbReference type="Proteomes" id="UP000528460"/>
    </source>
</evidence>
<feature type="transmembrane region" description="Helical" evidence="1">
    <location>
        <begin position="6"/>
        <end position="32"/>
    </location>
</feature>
<evidence type="ECO:0000256" key="1">
    <source>
        <dbReference type="SAM" id="Phobius"/>
    </source>
</evidence>
<dbReference type="RefSeq" id="WP_171412993.1">
    <property type="nucleotide sequence ID" value="NZ_JABFJW010000035.1"/>
</dbReference>
<accession>A0A7Y4JPG6</accession>
<dbReference type="AlphaFoldDB" id="A0A7Y4JPG6"/>
<keyword evidence="1" id="KW-0472">Membrane</keyword>
<name>A0A7Y4JPG6_9BACT</name>
<keyword evidence="1" id="KW-1133">Transmembrane helix</keyword>
<evidence type="ECO:0000313" key="2">
    <source>
        <dbReference type="EMBL" id="NOK08760.1"/>
    </source>
</evidence>
<comment type="caution">
    <text evidence="2">The sequence shown here is derived from an EMBL/GenBank/DDBJ whole genome shotgun (WGS) entry which is preliminary data.</text>
</comment>
<protein>
    <submittedName>
        <fullName evidence="2">Uncharacterized protein</fullName>
    </submittedName>
</protein>